<dbReference type="GO" id="GO:0005762">
    <property type="term" value="C:mitochondrial large ribosomal subunit"/>
    <property type="evidence" value="ECO:0007669"/>
    <property type="project" value="TreeGrafter"/>
</dbReference>
<evidence type="ECO:0000256" key="4">
    <source>
        <dbReference type="ARBA" id="ARBA00035290"/>
    </source>
</evidence>
<dbReference type="PANTHER" id="PTHR14413:SF16">
    <property type="entry name" value="LARGE RIBOSOMAL SUBUNIT PROTEIN BL17M"/>
    <property type="match status" value="1"/>
</dbReference>
<proteinExistence type="inferred from homology"/>
<keyword evidence="3" id="KW-0687">Ribonucleoprotein</keyword>
<evidence type="ECO:0000313" key="6">
    <source>
        <dbReference type="EMBL" id="CAF2790884.1"/>
    </source>
</evidence>
<dbReference type="GO" id="GO:0003735">
    <property type="term" value="F:structural constituent of ribosome"/>
    <property type="evidence" value="ECO:0007669"/>
    <property type="project" value="InterPro"/>
</dbReference>
<evidence type="ECO:0000313" key="7">
    <source>
        <dbReference type="Proteomes" id="UP000675881"/>
    </source>
</evidence>
<dbReference type="OrthoDB" id="275000at2759"/>
<evidence type="ECO:0000256" key="1">
    <source>
        <dbReference type="ARBA" id="ARBA00008777"/>
    </source>
</evidence>
<dbReference type="SUPFAM" id="SSF64263">
    <property type="entry name" value="Prokaryotic ribosomal protein L17"/>
    <property type="match status" value="1"/>
</dbReference>
<protein>
    <recommendedName>
        <fullName evidence="4">Large ribosomal subunit protein bL17m</fullName>
    </recommendedName>
    <alternativeName>
        <fullName evidence="5">39S ribosomal protein L17, mitochondrial</fullName>
    </alternativeName>
</protein>
<dbReference type="EMBL" id="HG994589">
    <property type="protein sequence ID" value="CAF2790884.1"/>
    <property type="molecule type" value="Genomic_DNA"/>
</dbReference>
<dbReference type="Proteomes" id="UP000675881">
    <property type="component" value="Chromosome 10"/>
</dbReference>
<accession>A0A7R8H1A8</accession>
<keyword evidence="2" id="KW-0689">Ribosomal protein</keyword>
<dbReference type="AlphaFoldDB" id="A0A7R8H1A8"/>
<dbReference type="InterPro" id="IPR036373">
    <property type="entry name" value="Ribosomal_bL17_sf"/>
</dbReference>
<dbReference type="InterPro" id="IPR000456">
    <property type="entry name" value="Ribosomal_bL17"/>
</dbReference>
<dbReference type="Pfam" id="PF01196">
    <property type="entry name" value="Ribosomal_L17"/>
    <property type="match status" value="1"/>
</dbReference>
<evidence type="ECO:0000256" key="5">
    <source>
        <dbReference type="ARBA" id="ARBA00035413"/>
    </source>
</evidence>
<sequence length="242" mass="28006">MRHEAAELCTKAQGATLPIGYYKTRDPIMNQAEVGRLVRTLGVKLIAPKRIKNPLGYRGTLDKVRESVTDLIVDERIHLRTPRAQLTRLYAERLISEAIMNGDCHKETMRIASWWLESHPSAVHKLFQVLVPRFGDSEKVESFTRIFKAPMREEYNPNKKYSGAHIFGHSVVELKKNPFPPLAYSNSRPNKKHIHNVLLSEAKKEYFKDSKSKTQMMTKRLLCTVWIFQWCSVVRILCNTQN</sequence>
<name>A0A7R8H1A8_LEPSM</name>
<keyword evidence="7" id="KW-1185">Reference proteome</keyword>
<dbReference type="Gene3D" id="3.90.1030.10">
    <property type="entry name" value="Ribosomal protein L17"/>
    <property type="match status" value="1"/>
</dbReference>
<reference evidence="6" key="1">
    <citation type="submission" date="2021-02" db="EMBL/GenBank/DDBJ databases">
        <authorList>
            <person name="Bekaert M."/>
        </authorList>
    </citation>
    <scope>NUCLEOTIDE SEQUENCE</scope>
    <source>
        <strain evidence="6">IoA-00</strain>
    </source>
</reference>
<evidence type="ECO:0000256" key="3">
    <source>
        <dbReference type="ARBA" id="ARBA00023274"/>
    </source>
</evidence>
<evidence type="ECO:0000256" key="2">
    <source>
        <dbReference type="ARBA" id="ARBA00022980"/>
    </source>
</evidence>
<dbReference type="PANTHER" id="PTHR14413">
    <property type="entry name" value="RIBOSOMAL PROTEIN L17"/>
    <property type="match status" value="1"/>
</dbReference>
<dbReference type="GO" id="GO:0006412">
    <property type="term" value="P:translation"/>
    <property type="evidence" value="ECO:0007669"/>
    <property type="project" value="InterPro"/>
</dbReference>
<gene>
    <name evidence="6" type="ORF">LSAA_2309</name>
</gene>
<organism evidence="6 7">
    <name type="scientific">Lepeophtheirus salmonis</name>
    <name type="common">Salmon louse</name>
    <name type="synonym">Caligus salmonis</name>
    <dbReference type="NCBI Taxonomy" id="72036"/>
    <lineage>
        <taxon>Eukaryota</taxon>
        <taxon>Metazoa</taxon>
        <taxon>Ecdysozoa</taxon>
        <taxon>Arthropoda</taxon>
        <taxon>Crustacea</taxon>
        <taxon>Multicrustacea</taxon>
        <taxon>Hexanauplia</taxon>
        <taxon>Copepoda</taxon>
        <taxon>Siphonostomatoida</taxon>
        <taxon>Caligidae</taxon>
        <taxon>Lepeophtheirus</taxon>
    </lineage>
</organism>
<comment type="similarity">
    <text evidence="1">Belongs to the bacterial ribosomal protein bL17 family.</text>
</comment>